<feature type="transmembrane region" description="Helical" evidence="2">
    <location>
        <begin position="443"/>
        <end position="464"/>
    </location>
</feature>
<feature type="transmembrane region" description="Helical" evidence="2">
    <location>
        <begin position="322"/>
        <end position="345"/>
    </location>
</feature>
<feature type="compositionally biased region" description="Low complexity" evidence="1">
    <location>
        <begin position="403"/>
        <end position="426"/>
    </location>
</feature>
<feature type="transmembrane region" description="Helical" evidence="2">
    <location>
        <begin position="365"/>
        <end position="387"/>
    </location>
</feature>
<evidence type="ECO:0000256" key="1">
    <source>
        <dbReference type="SAM" id="MobiDB-lite"/>
    </source>
</evidence>
<proteinExistence type="predicted"/>
<evidence type="ECO:0008006" key="5">
    <source>
        <dbReference type="Google" id="ProtNLM"/>
    </source>
</evidence>
<keyword evidence="2" id="KW-1133">Transmembrane helix</keyword>
<feature type="compositionally biased region" description="Basic and acidic residues" evidence="1">
    <location>
        <begin position="161"/>
        <end position="174"/>
    </location>
</feature>
<feature type="transmembrane region" description="Helical" evidence="2">
    <location>
        <begin position="620"/>
        <end position="640"/>
    </location>
</feature>
<feature type="region of interest" description="Disordered" evidence="1">
    <location>
        <begin position="395"/>
        <end position="434"/>
    </location>
</feature>
<evidence type="ECO:0000313" key="3">
    <source>
        <dbReference type="EMBL" id="MFF4025059.1"/>
    </source>
</evidence>
<feature type="transmembrane region" description="Helical" evidence="2">
    <location>
        <begin position="186"/>
        <end position="212"/>
    </location>
</feature>
<gene>
    <name evidence="3" type="ORF">ACFYY5_19645</name>
</gene>
<feature type="transmembrane region" description="Helical" evidence="2">
    <location>
        <begin position="100"/>
        <end position="121"/>
    </location>
</feature>
<evidence type="ECO:0000256" key="2">
    <source>
        <dbReference type="SAM" id="Phobius"/>
    </source>
</evidence>
<dbReference type="RefSeq" id="WP_228817763.1">
    <property type="nucleotide sequence ID" value="NZ_JADLPS010000009.1"/>
</dbReference>
<protein>
    <recommendedName>
        <fullName evidence="5">Transmembrane protein</fullName>
    </recommendedName>
</protein>
<keyword evidence="2" id="KW-0472">Membrane</keyword>
<organism evidence="3 4">
    <name type="scientific">Nocardia elegans</name>
    <dbReference type="NCBI Taxonomy" id="300029"/>
    <lineage>
        <taxon>Bacteria</taxon>
        <taxon>Bacillati</taxon>
        <taxon>Actinomycetota</taxon>
        <taxon>Actinomycetes</taxon>
        <taxon>Mycobacteriales</taxon>
        <taxon>Nocardiaceae</taxon>
        <taxon>Nocardia</taxon>
    </lineage>
</organism>
<evidence type="ECO:0000313" key="4">
    <source>
        <dbReference type="Proteomes" id="UP001602089"/>
    </source>
</evidence>
<feature type="region of interest" description="Disordered" evidence="1">
    <location>
        <begin position="156"/>
        <end position="177"/>
    </location>
</feature>
<feature type="transmembrane region" description="Helical" evidence="2">
    <location>
        <begin position="68"/>
        <end position="93"/>
    </location>
</feature>
<feature type="transmembrane region" description="Helical" evidence="2">
    <location>
        <begin position="288"/>
        <end position="310"/>
    </location>
</feature>
<accession>A0ABW6TJ82</accession>
<dbReference type="EMBL" id="JBIATK010000006">
    <property type="protein sequence ID" value="MFF4025059.1"/>
    <property type="molecule type" value="Genomic_DNA"/>
</dbReference>
<sequence length="649" mass="66337">MPSAAAPRWARIVPVAYSLALALIVVGPLLGPGYLLLRDGVSTPRSYPTDAALGLGDAAPRAVPQDGLLAALSVVVDGGIVVKAILVLALTAAGWGAARLAHTLLGVSLAPRLVAATAAIWNPYVAERLLQGHWSLLAGYAALPWTVVLGQRIRTGGAREPAGEGTERSTDDHRPRRGLPVAAAPWSMLGGVLAAAGLTPTGSLLAGLLAILTVGRRNVVGAVALWLVSASPWLVATALSGSGAEPSDPAGVAAFAARAEPGLGTLGSLAGLGGIWNGAAVPGSRTTLFAVLSTLVLLAIVVSGVRAVAARGERATRYPRRMLLVLAAVCILLPALGATGWGLAIGESLIARIPGAGLLRDTQKYVALAMPAYALCAAAGCRALAALGRRHTREIAKQTAPQADPTNASSPSAAPSPRAADADQPSNAGGEVVQAEPGAAQPLTALLFIAALILTLPDLAWGVGGALRPVHYPPAWQRVAAVVEGPGDVAVLPAGMFRVFPYSGRVPVLDPAPRMLRSDVLQTGVLPVRGRVVAGEGARAQQVENLLLRGAAPADLAAQGVGWILVEHRTPGTVGEASTTLSRLQPVYSDADLTLYRVPGARDVAKATVADRTVALAAHALWAAQLLLGLLAIPVLAGPVRRFGYRQRR</sequence>
<reference evidence="3 4" key="1">
    <citation type="submission" date="2024-10" db="EMBL/GenBank/DDBJ databases">
        <title>The Natural Products Discovery Center: Release of the First 8490 Sequenced Strains for Exploring Actinobacteria Biosynthetic Diversity.</title>
        <authorList>
            <person name="Kalkreuter E."/>
            <person name="Kautsar S.A."/>
            <person name="Yang D."/>
            <person name="Bader C.D."/>
            <person name="Teijaro C.N."/>
            <person name="Fluegel L."/>
            <person name="Davis C.M."/>
            <person name="Simpson J.R."/>
            <person name="Lauterbach L."/>
            <person name="Steele A.D."/>
            <person name="Gui C."/>
            <person name="Meng S."/>
            <person name="Li G."/>
            <person name="Viehrig K."/>
            <person name="Ye F."/>
            <person name="Su P."/>
            <person name="Kiefer A.F."/>
            <person name="Nichols A."/>
            <person name="Cepeda A.J."/>
            <person name="Yan W."/>
            <person name="Fan B."/>
            <person name="Jiang Y."/>
            <person name="Adhikari A."/>
            <person name="Zheng C.-J."/>
            <person name="Schuster L."/>
            <person name="Cowan T.M."/>
            <person name="Smanski M.J."/>
            <person name="Chevrette M.G."/>
            <person name="De Carvalho L.P.S."/>
            <person name="Shen B."/>
        </authorList>
    </citation>
    <scope>NUCLEOTIDE SEQUENCE [LARGE SCALE GENOMIC DNA]</scope>
    <source>
        <strain evidence="3 4">NPDC001867</strain>
    </source>
</reference>
<feature type="transmembrane region" description="Helical" evidence="2">
    <location>
        <begin position="219"/>
        <end position="239"/>
    </location>
</feature>
<dbReference type="Proteomes" id="UP001602089">
    <property type="component" value="Unassembled WGS sequence"/>
</dbReference>
<feature type="transmembrane region" description="Helical" evidence="2">
    <location>
        <begin position="12"/>
        <end position="37"/>
    </location>
</feature>
<keyword evidence="2" id="KW-0812">Transmembrane</keyword>
<name>A0ABW6TJ82_9NOCA</name>
<keyword evidence="4" id="KW-1185">Reference proteome</keyword>
<comment type="caution">
    <text evidence="3">The sequence shown here is derived from an EMBL/GenBank/DDBJ whole genome shotgun (WGS) entry which is preliminary data.</text>
</comment>